<name>A0AAV9H2L4_9PEZI</name>
<sequence length="586" mass="66339">MRLLSTSNIPNFVEFIGEEERPPYAILSHTWEKGHEVSLRDLSDPARHANKNGYRKIEQACAVAARNGFQYTWVDTCCINKDSSAELGEAINSMFRWYQEAAVCYVFLADLEPEPAGSEPVSEIDFTASFSNCAWFTRGWTLQELIAPRDVLFFDRDWNFRGSKWDLCELISSITGIPQELLLQKAELSEFAVARKMSWAAGRKTTRLEDEAYCLLGILGVHMALLYGEGRAAFSRLQEAVFRATGDLSILAWADDEQSGREYSGFFADSPSQFHDCSQIHSSREDIGIYRDPIFTTRGIRMDASLVHLYRGRHHHQPVLRLHCTVGDVKFGVEVGVYLRKIGGGRYARWNSGCTIQFTAPGIGKRRQSAPTRYGTSMPVQPQRLFKGTALPVETLILPRKLEPKFPLHPTNPVLGNRNTALQMVFDVGDSGLELFGLLPMPRSHWDRHDQVFFCTNRVNKSWCAAFVEWRLGSDVFLLFVACFYWNKHDRETVALVAVLNGIDDRGVLSLKHGLNHVKFEDTREAEDLISGELGAERLCYGPTHDVDLGWTTVSVTRQLRQDLRPDICLKPMNFLDISISTTLRA</sequence>
<evidence type="ECO:0000313" key="2">
    <source>
        <dbReference type="EMBL" id="KAK4454915.1"/>
    </source>
</evidence>
<reference evidence="2" key="1">
    <citation type="journal article" date="2023" name="Mol. Phylogenet. Evol.">
        <title>Genome-scale phylogeny and comparative genomics of the fungal order Sordariales.</title>
        <authorList>
            <person name="Hensen N."/>
            <person name="Bonometti L."/>
            <person name="Westerberg I."/>
            <person name="Brannstrom I.O."/>
            <person name="Guillou S."/>
            <person name="Cros-Aarteil S."/>
            <person name="Calhoun S."/>
            <person name="Haridas S."/>
            <person name="Kuo A."/>
            <person name="Mondo S."/>
            <person name="Pangilinan J."/>
            <person name="Riley R."/>
            <person name="LaButti K."/>
            <person name="Andreopoulos B."/>
            <person name="Lipzen A."/>
            <person name="Chen C."/>
            <person name="Yan M."/>
            <person name="Daum C."/>
            <person name="Ng V."/>
            <person name="Clum A."/>
            <person name="Steindorff A."/>
            <person name="Ohm R.A."/>
            <person name="Martin F."/>
            <person name="Silar P."/>
            <person name="Natvig D.O."/>
            <person name="Lalanne C."/>
            <person name="Gautier V."/>
            <person name="Ament-Velasquez S.L."/>
            <person name="Kruys A."/>
            <person name="Hutchinson M.I."/>
            <person name="Powell A.J."/>
            <person name="Barry K."/>
            <person name="Miller A.N."/>
            <person name="Grigoriev I.V."/>
            <person name="Debuchy R."/>
            <person name="Gladieux P."/>
            <person name="Hiltunen Thoren M."/>
            <person name="Johannesson H."/>
        </authorList>
    </citation>
    <scope>NUCLEOTIDE SEQUENCE</scope>
    <source>
        <strain evidence="2">PSN243</strain>
    </source>
</reference>
<dbReference type="PANTHER" id="PTHR10622">
    <property type="entry name" value="HET DOMAIN-CONTAINING PROTEIN"/>
    <property type="match status" value="1"/>
</dbReference>
<proteinExistence type="predicted"/>
<reference evidence="2" key="2">
    <citation type="submission" date="2023-05" db="EMBL/GenBank/DDBJ databases">
        <authorList>
            <consortium name="Lawrence Berkeley National Laboratory"/>
            <person name="Steindorff A."/>
            <person name="Hensen N."/>
            <person name="Bonometti L."/>
            <person name="Westerberg I."/>
            <person name="Brannstrom I.O."/>
            <person name="Guillou S."/>
            <person name="Cros-Aarteil S."/>
            <person name="Calhoun S."/>
            <person name="Haridas S."/>
            <person name="Kuo A."/>
            <person name="Mondo S."/>
            <person name="Pangilinan J."/>
            <person name="Riley R."/>
            <person name="Labutti K."/>
            <person name="Andreopoulos B."/>
            <person name="Lipzen A."/>
            <person name="Chen C."/>
            <person name="Yanf M."/>
            <person name="Daum C."/>
            <person name="Ng V."/>
            <person name="Clum A."/>
            <person name="Ohm R."/>
            <person name="Martin F."/>
            <person name="Silar P."/>
            <person name="Natvig D."/>
            <person name="Lalanne C."/>
            <person name="Gautier V."/>
            <person name="Ament-Velasquez S.L."/>
            <person name="Kruys A."/>
            <person name="Hutchinson M.I."/>
            <person name="Powell A.J."/>
            <person name="Barry K."/>
            <person name="Miller A.N."/>
            <person name="Grigoriev I.V."/>
            <person name="Debuchy R."/>
            <person name="Gladieux P."/>
            <person name="Thoren M.H."/>
            <person name="Johannesson H."/>
        </authorList>
    </citation>
    <scope>NUCLEOTIDE SEQUENCE</scope>
    <source>
        <strain evidence="2">PSN243</strain>
    </source>
</reference>
<gene>
    <name evidence="2" type="ORF">QBC34DRAFT_464798</name>
</gene>
<organism evidence="2 3">
    <name type="scientific">Podospora aff. communis PSN243</name>
    <dbReference type="NCBI Taxonomy" id="3040156"/>
    <lineage>
        <taxon>Eukaryota</taxon>
        <taxon>Fungi</taxon>
        <taxon>Dikarya</taxon>
        <taxon>Ascomycota</taxon>
        <taxon>Pezizomycotina</taxon>
        <taxon>Sordariomycetes</taxon>
        <taxon>Sordariomycetidae</taxon>
        <taxon>Sordariales</taxon>
        <taxon>Podosporaceae</taxon>
        <taxon>Podospora</taxon>
    </lineage>
</organism>
<keyword evidence="3" id="KW-1185">Reference proteome</keyword>
<dbReference type="Proteomes" id="UP001321760">
    <property type="component" value="Unassembled WGS sequence"/>
</dbReference>
<dbReference type="PANTHER" id="PTHR10622:SF12">
    <property type="entry name" value="HET DOMAIN-CONTAINING PROTEIN"/>
    <property type="match status" value="1"/>
</dbReference>
<feature type="domain" description="Heterokaryon incompatibility" evidence="1">
    <location>
        <begin position="24"/>
        <end position="112"/>
    </location>
</feature>
<dbReference type="Pfam" id="PF06985">
    <property type="entry name" value="HET"/>
    <property type="match status" value="1"/>
</dbReference>
<evidence type="ECO:0000259" key="1">
    <source>
        <dbReference type="Pfam" id="PF06985"/>
    </source>
</evidence>
<protein>
    <submittedName>
        <fullName evidence="2">Vegetative incompatibility protein HET-E-1</fullName>
    </submittedName>
</protein>
<comment type="caution">
    <text evidence="2">The sequence shown here is derived from an EMBL/GenBank/DDBJ whole genome shotgun (WGS) entry which is preliminary data.</text>
</comment>
<dbReference type="EMBL" id="MU865915">
    <property type="protein sequence ID" value="KAK4454915.1"/>
    <property type="molecule type" value="Genomic_DNA"/>
</dbReference>
<evidence type="ECO:0000313" key="3">
    <source>
        <dbReference type="Proteomes" id="UP001321760"/>
    </source>
</evidence>
<accession>A0AAV9H2L4</accession>
<dbReference type="InterPro" id="IPR010730">
    <property type="entry name" value="HET"/>
</dbReference>
<dbReference type="AlphaFoldDB" id="A0AAV9H2L4"/>